<dbReference type="FunFam" id="3.30.230.10:FF:000003">
    <property type="entry name" value="Elongation factor G"/>
    <property type="match status" value="1"/>
</dbReference>
<reference evidence="6 7" key="1">
    <citation type="journal article" date="2013" name="Genome Announc.">
        <title>Draft genome sequence of MKD8, a conjugal recipient Mycobacterium smegmatis strain.</title>
        <authorList>
            <person name="Gray T.A."/>
            <person name="Palumbo M.J."/>
            <person name="Derbyshire K.M."/>
        </authorList>
    </citation>
    <scope>NUCLEOTIDE SEQUENCE [LARGE SCALE GENOMIC DNA]</scope>
    <source>
        <strain evidence="6 7">MKD8</strain>
    </source>
</reference>
<keyword evidence="2" id="KW-0342">GTP-binding</keyword>
<evidence type="ECO:0000256" key="3">
    <source>
        <dbReference type="ARBA" id="ARBA00073322"/>
    </source>
</evidence>
<dbReference type="InterPro" id="IPR005225">
    <property type="entry name" value="Small_GTP-bd"/>
</dbReference>
<evidence type="ECO:0000313" key="7">
    <source>
        <dbReference type="Proteomes" id="UP000011200"/>
    </source>
</evidence>
<dbReference type="SUPFAM" id="SSF54211">
    <property type="entry name" value="Ribosomal protein S5 domain 2-like"/>
    <property type="match status" value="1"/>
</dbReference>
<dbReference type="Gene3D" id="2.40.30.10">
    <property type="entry name" value="Translation factors"/>
    <property type="match status" value="1"/>
</dbReference>
<dbReference type="Pfam" id="PF00679">
    <property type="entry name" value="EFG_C"/>
    <property type="match status" value="1"/>
</dbReference>
<dbReference type="Gene3D" id="3.30.70.240">
    <property type="match status" value="1"/>
</dbReference>
<dbReference type="PANTHER" id="PTHR43261:SF6">
    <property type="entry name" value="ELONGATION FACTOR G-LIKE PROTEIN"/>
    <property type="match status" value="1"/>
</dbReference>
<dbReference type="SUPFAM" id="SSF52540">
    <property type="entry name" value="P-loop containing nucleoside triphosphate hydrolases"/>
    <property type="match status" value="1"/>
</dbReference>
<dbReference type="InterPro" id="IPR047872">
    <property type="entry name" value="EFG_IV"/>
</dbReference>
<dbReference type="SMART" id="SM00838">
    <property type="entry name" value="EFG_C"/>
    <property type="match status" value="1"/>
</dbReference>
<dbReference type="GO" id="GO:0005525">
    <property type="term" value="F:GTP binding"/>
    <property type="evidence" value="ECO:0007669"/>
    <property type="project" value="UniProtKB-KW"/>
</dbReference>
<evidence type="ECO:0000256" key="1">
    <source>
        <dbReference type="ARBA" id="ARBA00022741"/>
    </source>
</evidence>
<dbReference type="InterPro" id="IPR004161">
    <property type="entry name" value="EFTu-like_2"/>
</dbReference>
<proteinExistence type="predicted"/>
<dbReference type="GO" id="GO:0032790">
    <property type="term" value="P:ribosome disassembly"/>
    <property type="evidence" value="ECO:0007669"/>
    <property type="project" value="TreeGrafter"/>
</dbReference>
<protein>
    <recommendedName>
        <fullName evidence="3">Elongation factor G-like protein</fullName>
    </recommendedName>
</protein>
<dbReference type="GO" id="GO:0003746">
    <property type="term" value="F:translation elongation factor activity"/>
    <property type="evidence" value="ECO:0007669"/>
    <property type="project" value="UniProtKB-KW"/>
</dbReference>
<dbReference type="InterPro" id="IPR009000">
    <property type="entry name" value="Transl_B-barrel_sf"/>
</dbReference>
<dbReference type="Gene3D" id="3.40.50.300">
    <property type="entry name" value="P-loop containing nucleotide triphosphate hydrolases"/>
    <property type="match status" value="1"/>
</dbReference>
<dbReference type="InterPro" id="IPR005517">
    <property type="entry name" value="Transl_elong_EFG/EF2_IV"/>
</dbReference>
<dbReference type="GO" id="GO:0003924">
    <property type="term" value="F:GTPase activity"/>
    <property type="evidence" value="ECO:0007669"/>
    <property type="project" value="InterPro"/>
</dbReference>
<keyword evidence="1" id="KW-0547">Nucleotide-binding</keyword>
<keyword evidence="6" id="KW-0251">Elongation factor</keyword>
<dbReference type="NCBIfam" id="NF009377">
    <property type="entry name" value="PRK12740.1-1"/>
    <property type="match status" value="1"/>
</dbReference>
<dbReference type="Pfam" id="PF00009">
    <property type="entry name" value="GTP_EFTU"/>
    <property type="match status" value="1"/>
</dbReference>
<dbReference type="Proteomes" id="UP000011200">
    <property type="component" value="Chromosome"/>
</dbReference>
<dbReference type="InterPro" id="IPR000795">
    <property type="entry name" value="T_Tr_GTP-bd_dom"/>
</dbReference>
<dbReference type="CDD" id="cd03713">
    <property type="entry name" value="EFG_mtEFG_C"/>
    <property type="match status" value="1"/>
</dbReference>
<dbReference type="Gene3D" id="3.30.230.10">
    <property type="match status" value="1"/>
</dbReference>
<reference evidence="7" key="2">
    <citation type="submission" date="2018-03" db="EMBL/GenBank/DDBJ databases">
        <authorList>
            <person name="Derbyshire K."/>
            <person name="Gray T.A."/>
            <person name="Champion M."/>
        </authorList>
    </citation>
    <scope>NUCLEOTIDE SEQUENCE [LARGE SCALE GENOMIC DNA]</scope>
    <source>
        <strain evidence="7">MKD8</strain>
    </source>
</reference>
<dbReference type="InterPro" id="IPR000640">
    <property type="entry name" value="EFG_V-like"/>
</dbReference>
<dbReference type="InterPro" id="IPR041095">
    <property type="entry name" value="EFG_II"/>
</dbReference>
<dbReference type="InterPro" id="IPR014721">
    <property type="entry name" value="Ribsml_uS5_D2-typ_fold_subgr"/>
</dbReference>
<dbReference type="Pfam" id="PF14492">
    <property type="entry name" value="EFG_III"/>
    <property type="match status" value="1"/>
</dbReference>
<organism evidence="6 7">
    <name type="scientific">Mycolicibacterium smegmatis (strain MKD8)</name>
    <name type="common">Mycobacterium smegmatis</name>
    <dbReference type="NCBI Taxonomy" id="1214915"/>
    <lineage>
        <taxon>Bacteria</taxon>
        <taxon>Bacillati</taxon>
        <taxon>Actinomycetota</taxon>
        <taxon>Actinomycetes</taxon>
        <taxon>Mycobacteriales</taxon>
        <taxon>Mycobacteriaceae</taxon>
        <taxon>Mycolicibacterium</taxon>
    </lineage>
</organism>
<dbReference type="SUPFAM" id="SSF50447">
    <property type="entry name" value="Translation proteins"/>
    <property type="match status" value="1"/>
</dbReference>
<dbReference type="SUPFAM" id="SSF54980">
    <property type="entry name" value="EF-G C-terminal domain-like"/>
    <property type="match status" value="2"/>
</dbReference>
<dbReference type="FunFam" id="3.30.70.240:FF:000001">
    <property type="entry name" value="Elongation factor G"/>
    <property type="match status" value="1"/>
</dbReference>
<accession>A0A2U9Q033</accession>
<evidence type="ECO:0000256" key="2">
    <source>
        <dbReference type="ARBA" id="ARBA00023134"/>
    </source>
</evidence>
<dbReference type="InterPro" id="IPR027417">
    <property type="entry name" value="P-loop_NTPase"/>
</dbReference>
<dbReference type="InterPro" id="IPR009022">
    <property type="entry name" value="EFG_III"/>
</dbReference>
<dbReference type="NCBIfam" id="TIGR00231">
    <property type="entry name" value="small_GTP"/>
    <property type="match status" value="1"/>
</dbReference>
<dbReference type="AlphaFoldDB" id="A0A2U9Q033"/>
<dbReference type="InterPro" id="IPR020568">
    <property type="entry name" value="Ribosomal_Su5_D2-typ_SF"/>
</dbReference>
<dbReference type="InterPro" id="IPR035649">
    <property type="entry name" value="EFG_V"/>
</dbReference>
<evidence type="ECO:0000256" key="4">
    <source>
        <dbReference type="SAM" id="MobiDB-lite"/>
    </source>
</evidence>
<keyword evidence="6" id="KW-0648">Protein biosynthesis</keyword>
<gene>
    <name evidence="6" type="ORF">D806_064150</name>
</gene>
<dbReference type="FunFam" id="2.40.30.10:FF:000151">
    <property type="entry name" value="Translation elongation factor EF-G"/>
    <property type="match status" value="1"/>
</dbReference>
<evidence type="ECO:0000313" key="6">
    <source>
        <dbReference type="EMBL" id="AWT57348.1"/>
    </source>
</evidence>
<dbReference type="SMART" id="SM00889">
    <property type="entry name" value="EFG_IV"/>
    <property type="match status" value="1"/>
</dbReference>
<dbReference type="Pfam" id="PF03144">
    <property type="entry name" value="GTP_EFTU_D2"/>
    <property type="match status" value="1"/>
</dbReference>
<dbReference type="PANTHER" id="PTHR43261">
    <property type="entry name" value="TRANSLATION ELONGATION FACTOR G-RELATED"/>
    <property type="match status" value="1"/>
</dbReference>
<dbReference type="CDD" id="cd01434">
    <property type="entry name" value="EFG_mtEFG1_IV"/>
    <property type="match status" value="1"/>
</dbReference>
<name>A0A2U9Q033_MYCSE</name>
<sequence length="731" mass="77591">MADRTHSPAGNGSVPTAERPAAIRNVALVGPSGGGKTTLVEALLVAGGVLTRPGSVADGSTVCDFDEAEIAQQRSVSLALASLSHNGIKVNLIDTPGYADFVGELRAGLRAADCALFVIAANETIDEPTKTLWQECDEVQMPRAVVITKLDHPRANYDAALTAAQDAFGDKVAPLYFPVGDGESCKGVVGLLTRTYYDYSDGTHTARPPDGSHDAAIAELRGSLIEGVIEESEDETLMERYLGGEEIDEAVLIADLEKAVARASFFPVIPVCSQSGVGTLELLDIISRGFPAPPEHQLPEVFTPQGAPRKPLSCDPDGPLLAEVVKTTSDPYVGRVSLVRVFAGTIRPDATVHVSGHFSAFTDTSGSPGAAAAADGSTHSHADHDEDERIGTLSFPLGKQQRPAPTVVAGDICAIGRLSRAETGDTLSDKTDPLVLRPWTMPDPLLPIAVAPRAKTDEDKLSVGLQRLAAEDPTLRIEQNPETHQIVLWCMGEAHAAVVLDALSRRYGVSVDTVELRVPLRETFAGKATGHGRHVKQSGGHGQYAVCDIEVEPLPEGSGFEFVDKVVGGAVPRQFIPSVEKGVRAQMEKGVTGESGYPVVDIRVTLFDGKAHSVDSSDFAFQMAGALALREAAAATKINLLEPVDDVTIVVPDDLVGTIMGDLSGRRGRVLGTDKHDADRTVIKAEIPEVELVRYAIDLRSMSHGAGQFRRSFARYEPMPESAAARLRTSA</sequence>
<dbReference type="EMBL" id="CP027541">
    <property type="protein sequence ID" value="AWT57348.1"/>
    <property type="molecule type" value="Genomic_DNA"/>
</dbReference>
<dbReference type="Pfam" id="PF03764">
    <property type="entry name" value="EFG_IV"/>
    <property type="match status" value="1"/>
</dbReference>
<dbReference type="Gene3D" id="3.30.70.870">
    <property type="entry name" value="Elongation Factor G (Translational Gtpase), domain 3"/>
    <property type="match status" value="1"/>
</dbReference>
<feature type="region of interest" description="Disordered" evidence="4">
    <location>
        <begin position="364"/>
        <end position="386"/>
    </location>
</feature>
<dbReference type="RefSeq" id="WP_003897952.1">
    <property type="nucleotide sequence ID" value="NZ_CP027541.1"/>
</dbReference>
<dbReference type="PROSITE" id="PS51722">
    <property type="entry name" value="G_TR_2"/>
    <property type="match status" value="1"/>
</dbReference>
<feature type="domain" description="Tr-type G" evidence="5">
    <location>
        <begin position="21"/>
        <end position="295"/>
    </location>
</feature>
<dbReference type="CDD" id="cd04170">
    <property type="entry name" value="EF-G_bact"/>
    <property type="match status" value="1"/>
</dbReference>
<dbReference type="InterPro" id="IPR035647">
    <property type="entry name" value="EFG_III/V"/>
</dbReference>
<dbReference type="CDD" id="cd16262">
    <property type="entry name" value="EFG_III"/>
    <property type="match status" value="1"/>
</dbReference>
<evidence type="ECO:0000259" key="5">
    <source>
        <dbReference type="PROSITE" id="PS51722"/>
    </source>
</evidence>
<feature type="compositionally biased region" description="Low complexity" evidence="4">
    <location>
        <begin position="364"/>
        <end position="377"/>
    </location>
</feature>